<accession>A0ABW0VYN9</accession>
<dbReference type="SMART" id="SM00813">
    <property type="entry name" value="Alpha-L-AF_C"/>
    <property type="match status" value="1"/>
</dbReference>
<protein>
    <recommendedName>
        <fullName evidence="5">non-reducing end alpha-L-arabinofuranosidase</fullName>
        <ecNumber evidence="5">3.2.1.55</ecNumber>
    </recommendedName>
</protein>
<dbReference type="Pfam" id="PF06964">
    <property type="entry name" value="Alpha-L-AF_C"/>
    <property type="match status" value="1"/>
</dbReference>
<dbReference type="EMBL" id="JBHSOW010000043">
    <property type="protein sequence ID" value="MFC5649964.1"/>
    <property type="molecule type" value="Genomic_DNA"/>
</dbReference>
<evidence type="ECO:0000256" key="6">
    <source>
        <dbReference type="ARBA" id="ARBA00022801"/>
    </source>
</evidence>
<dbReference type="InterPro" id="IPR055235">
    <property type="entry name" value="ASD1_cat"/>
</dbReference>
<evidence type="ECO:0000256" key="5">
    <source>
        <dbReference type="ARBA" id="ARBA00012670"/>
    </source>
</evidence>
<evidence type="ECO:0000256" key="8">
    <source>
        <dbReference type="ARBA" id="ARBA00023295"/>
    </source>
</evidence>
<dbReference type="SUPFAM" id="SSF51445">
    <property type="entry name" value="(Trans)glycosidases"/>
    <property type="match status" value="1"/>
</dbReference>
<reference evidence="11" key="1">
    <citation type="journal article" date="2019" name="Int. J. Syst. Evol. Microbiol.">
        <title>The Global Catalogue of Microorganisms (GCM) 10K type strain sequencing project: providing services to taxonomists for standard genome sequencing and annotation.</title>
        <authorList>
            <consortium name="The Broad Institute Genomics Platform"/>
            <consortium name="The Broad Institute Genome Sequencing Center for Infectious Disease"/>
            <person name="Wu L."/>
            <person name="Ma J."/>
        </authorList>
    </citation>
    <scope>NUCLEOTIDE SEQUENCE [LARGE SCALE GENOMIC DNA]</scope>
    <source>
        <strain evidence="11">CGMCC 1.3240</strain>
    </source>
</reference>
<comment type="catalytic activity">
    <reaction evidence="1">
        <text>Hydrolysis of terminal non-reducing alpha-L-arabinofuranoside residues in alpha-L-arabinosides.</text>
        <dbReference type="EC" id="3.2.1.55"/>
    </reaction>
</comment>
<dbReference type="Proteomes" id="UP001596047">
    <property type="component" value="Unassembled WGS sequence"/>
</dbReference>
<proteinExistence type="inferred from homology"/>
<comment type="caution">
    <text evidence="10">The sequence shown here is derived from an EMBL/GenBank/DDBJ whole genome shotgun (WGS) entry which is preliminary data.</text>
</comment>
<comment type="subunit">
    <text evidence="4">Homohexamer; trimer of dimers.</text>
</comment>
<gene>
    <name evidence="10" type="ORF">ACFPYJ_12695</name>
</gene>
<dbReference type="RefSeq" id="WP_379188515.1">
    <property type="nucleotide sequence ID" value="NZ_JBHSOW010000043.1"/>
</dbReference>
<dbReference type="InterPro" id="IPR017853">
    <property type="entry name" value="GH"/>
</dbReference>
<sequence length="669" mass="74030">MKNHAIITVHTEAAAEHTINPFIFGHFVEDIRDHMDAMLAFVLKDMDFEEEAEANGVSAGWYPVTDGKNTQYALEPAAPKHSGHSQKIRIFSADQCRGGIAQRVSVKGGMKYRVQLVARAAIELHTLAIELADPQTGELLGDGEVAMRSHNWLTYTVDITPSKSAEQAEFRLMISSEGASWQDSIGTGMLWIDHVSMLPEDSVGIVKREVVEMTRELKPGMMRLAGNYISAYHFEHAIGPVLERPNMVNEAWGGFTNKYFGTDEFIQFCRDTDTEPLICVNAGSGTPEEAAAWLEYCNGGADTAYGALRAQNGHAEPYGVKYWEIGNEIYGSWQHGHCTAEEFGHRYNRFAAEMKKVDPDIMLLACGDTNQEWNRTLLGIAAEHIDMLTIHIYHGGGTVGINPGTPKEIRYHAITAFPEVTRAIVGQTAELISGNPEYSHVKLAITEYNTMYYANTIRKGLPAEHTLEAAVANAANFNEHIRQSDLVEIGSFSDLVNGWLGGCIRVGDSYADQYRGKKPGWSGRSQAVYGTPTYHVMKLYANRPLAHVAPVKTECGTYSWEKGSPAFGLTPVELPVLDVTACLDETKRILTVFAVNRGLEHVEAEFQTGSFQMAGEAAVWEVTGDDYEDINSVFEPERITAQEKRVPWGGDASCLTLRPHSVYVIELKR</sequence>
<comment type="pathway">
    <text evidence="2">Glycan metabolism.</text>
</comment>
<evidence type="ECO:0000256" key="2">
    <source>
        <dbReference type="ARBA" id="ARBA00004881"/>
    </source>
</evidence>
<dbReference type="Pfam" id="PF22848">
    <property type="entry name" value="ASD1_dom"/>
    <property type="match status" value="1"/>
</dbReference>
<evidence type="ECO:0000259" key="9">
    <source>
        <dbReference type="SMART" id="SM00813"/>
    </source>
</evidence>
<dbReference type="PANTHER" id="PTHR43576">
    <property type="entry name" value="ALPHA-L-ARABINOFURANOSIDASE C-RELATED"/>
    <property type="match status" value="1"/>
</dbReference>
<keyword evidence="6" id="KW-0378">Hydrolase</keyword>
<dbReference type="InterPro" id="IPR010720">
    <property type="entry name" value="Alpha-L-AF_C"/>
</dbReference>
<evidence type="ECO:0000256" key="1">
    <source>
        <dbReference type="ARBA" id="ARBA00001462"/>
    </source>
</evidence>
<dbReference type="Gene3D" id="3.20.20.80">
    <property type="entry name" value="Glycosidases"/>
    <property type="match status" value="1"/>
</dbReference>
<keyword evidence="8" id="KW-0326">Glycosidase</keyword>
<evidence type="ECO:0000256" key="3">
    <source>
        <dbReference type="ARBA" id="ARBA00007186"/>
    </source>
</evidence>
<dbReference type="EC" id="3.2.1.55" evidence="5"/>
<organism evidence="10 11">
    <name type="scientific">Paenibacillus solisilvae</name>
    <dbReference type="NCBI Taxonomy" id="2486751"/>
    <lineage>
        <taxon>Bacteria</taxon>
        <taxon>Bacillati</taxon>
        <taxon>Bacillota</taxon>
        <taxon>Bacilli</taxon>
        <taxon>Bacillales</taxon>
        <taxon>Paenibacillaceae</taxon>
        <taxon>Paenibacillus</taxon>
    </lineage>
</organism>
<keyword evidence="7" id="KW-0119">Carbohydrate metabolism</keyword>
<dbReference type="Gene3D" id="2.60.40.1180">
    <property type="entry name" value="Golgi alpha-mannosidase II"/>
    <property type="match status" value="1"/>
</dbReference>
<dbReference type="Gene3D" id="2.60.120.260">
    <property type="entry name" value="Galactose-binding domain-like"/>
    <property type="match status" value="1"/>
</dbReference>
<evidence type="ECO:0000313" key="10">
    <source>
        <dbReference type="EMBL" id="MFC5649964.1"/>
    </source>
</evidence>
<dbReference type="InterPro" id="IPR013780">
    <property type="entry name" value="Glyco_hydro_b"/>
</dbReference>
<comment type="similarity">
    <text evidence="3">Belongs to the glycosyl hydrolase 51 family.</text>
</comment>
<keyword evidence="11" id="KW-1185">Reference proteome</keyword>
<dbReference type="SUPFAM" id="SSF51011">
    <property type="entry name" value="Glycosyl hydrolase domain"/>
    <property type="match status" value="1"/>
</dbReference>
<feature type="domain" description="Alpha-L-arabinofuranosidase C-terminal" evidence="9">
    <location>
        <begin position="446"/>
        <end position="661"/>
    </location>
</feature>
<name>A0ABW0VYN9_9BACL</name>
<evidence type="ECO:0000256" key="7">
    <source>
        <dbReference type="ARBA" id="ARBA00023277"/>
    </source>
</evidence>
<evidence type="ECO:0000313" key="11">
    <source>
        <dbReference type="Proteomes" id="UP001596047"/>
    </source>
</evidence>
<evidence type="ECO:0000256" key="4">
    <source>
        <dbReference type="ARBA" id="ARBA00011165"/>
    </source>
</evidence>
<dbReference type="PANTHER" id="PTHR43576:SF3">
    <property type="entry name" value="ALPHA-L-ARABINOFURANOSIDASE C"/>
    <property type="match status" value="1"/>
</dbReference>